<dbReference type="PANTHER" id="PTHR10091:SF0">
    <property type="entry name" value="GALACTOSE MUTAROTASE"/>
    <property type="match status" value="1"/>
</dbReference>
<dbReference type="AlphaFoldDB" id="X6M6Y6"/>
<proteinExistence type="predicted"/>
<dbReference type="PANTHER" id="PTHR10091">
    <property type="entry name" value="ALDOSE-1-EPIMERASE"/>
    <property type="match status" value="1"/>
</dbReference>
<dbReference type="OMA" id="VWQERGH"/>
<evidence type="ECO:0000256" key="1">
    <source>
        <dbReference type="SAM" id="Phobius"/>
    </source>
</evidence>
<dbReference type="Pfam" id="PF01263">
    <property type="entry name" value="Aldose_epim"/>
    <property type="match status" value="1"/>
</dbReference>
<dbReference type="GO" id="GO:0004034">
    <property type="term" value="F:aldose 1-epimerase activity"/>
    <property type="evidence" value="ECO:0007669"/>
    <property type="project" value="TreeGrafter"/>
</dbReference>
<dbReference type="GO" id="GO:0033499">
    <property type="term" value="P:galactose catabolic process via UDP-galactose, Leloir pathway"/>
    <property type="evidence" value="ECO:0007669"/>
    <property type="project" value="TreeGrafter"/>
</dbReference>
<keyword evidence="1" id="KW-0812">Transmembrane</keyword>
<feature type="transmembrane region" description="Helical" evidence="1">
    <location>
        <begin position="38"/>
        <end position="57"/>
    </location>
</feature>
<dbReference type="GO" id="GO:0030246">
    <property type="term" value="F:carbohydrate binding"/>
    <property type="evidence" value="ECO:0007669"/>
    <property type="project" value="InterPro"/>
</dbReference>
<name>X6M6Y6_RETFI</name>
<dbReference type="InterPro" id="IPR011013">
    <property type="entry name" value="Gal_mutarotase_sf_dom"/>
</dbReference>
<dbReference type="Proteomes" id="UP000023152">
    <property type="component" value="Unassembled WGS sequence"/>
</dbReference>
<keyword evidence="1" id="KW-1133">Transmembrane helix</keyword>
<dbReference type="InterPro" id="IPR014718">
    <property type="entry name" value="GH-type_carb-bd"/>
</dbReference>
<dbReference type="SUPFAM" id="SSF74650">
    <property type="entry name" value="Galactose mutarotase-like"/>
    <property type="match status" value="1"/>
</dbReference>
<evidence type="ECO:0000313" key="3">
    <source>
        <dbReference type="Proteomes" id="UP000023152"/>
    </source>
</evidence>
<dbReference type="EMBL" id="ASPP01023948">
    <property type="protein sequence ID" value="ETO09689.1"/>
    <property type="molecule type" value="Genomic_DNA"/>
</dbReference>
<dbReference type="OrthoDB" id="274691at2759"/>
<protein>
    <submittedName>
        <fullName evidence="2">Aldose-1-epimerase</fullName>
    </submittedName>
</protein>
<reference evidence="2 3" key="1">
    <citation type="journal article" date="2013" name="Curr. Biol.">
        <title>The Genome of the Foraminiferan Reticulomyxa filosa.</title>
        <authorList>
            <person name="Glockner G."/>
            <person name="Hulsmann N."/>
            <person name="Schleicher M."/>
            <person name="Noegel A.A."/>
            <person name="Eichinger L."/>
            <person name="Gallinger C."/>
            <person name="Pawlowski J."/>
            <person name="Sierra R."/>
            <person name="Euteneuer U."/>
            <person name="Pillet L."/>
            <person name="Moustafa A."/>
            <person name="Platzer M."/>
            <person name="Groth M."/>
            <person name="Szafranski K."/>
            <person name="Schliwa M."/>
        </authorList>
    </citation>
    <scope>NUCLEOTIDE SEQUENCE [LARGE SCALE GENOMIC DNA]</scope>
</reference>
<accession>X6M6Y6</accession>
<keyword evidence="1" id="KW-0472">Membrane</keyword>
<comment type="caution">
    <text evidence="2">The sequence shown here is derived from an EMBL/GenBank/DDBJ whole genome shotgun (WGS) entry which is preliminary data.</text>
</comment>
<gene>
    <name evidence="2" type="ORF">RFI_27687</name>
</gene>
<dbReference type="Gene3D" id="2.70.98.10">
    <property type="match status" value="1"/>
</dbReference>
<keyword evidence="3" id="KW-1185">Reference proteome</keyword>
<sequence length="413" mass="46583">MIDKIQMKNNKQCLNHKYYLKIKEKGLKDSFKGVSKMLTSWIVLLLSITLTFGDFIITDEKWTGANGQYVLFKRLTNVLTNETALISYHPGGRIEQLLLRPKRNASESEARLVSVLVGNNGNITAFLENKYYKSCPLIPWANRIANATYTFYGTSYDLPINEPSRNDALHGFLCQQNFTVTLERVSNFGVAVTLTKTFSNQLQNMYPGYPFQFTVNLTFELSAGGLSVFAKVVNLESKNAMPFYMGYHPYFNVQDVGRACIALDTRFGWVELLTQGDLQTGPLIPTGQSIVWTQWDGQHPIGTNASNNNLPNYYDNGYRIFSKAGHFNGYNGRFLPVENRVIDTVGNVTFVLWQDSKRMVFSQLFTGLQEKTGEKGIALEPQSGSTNAYNNGDHLTVLYPGQVFQSRFGFVVE</sequence>
<dbReference type="InterPro" id="IPR008183">
    <property type="entry name" value="Aldose_1/G6P_1-epimerase"/>
</dbReference>
<evidence type="ECO:0000313" key="2">
    <source>
        <dbReference type="EMBL" id="ETO09689.1"/>
    </source>
</evidence>
<dbReference type="GO" id="GO:0006006">
    <property type="term" value="P:glucose metabolic process"/>
    <property type="evidence" value="ECO:0007669"/>
    <property type="project" value="TreeGrafter"/>
</dbReference>
<organism evidence="2 3">
    <name type="scientific">Reticulomyxa filosa</name>
    <dbReference type="NCBI Taxonomy" id="46433"/>
    <lineage>
        <taxon>Eukaryota</taxon>
        <taxon>Sar</taxon>
        <taxon>Rhizaria</taxon>
        <taxon>Retaria</taxon>
        <taxon>Foraminifera</taxon>
        <taxon>Monothalamids</taxon>
        <taxon>Reticulomyxidae</taxon>
        <taxon>Reticulomyxa</taxon>
    </lineage>
</organism>